<dbReference type="InterPro" id="IPR012340">
    <property type="entry name" value="NA-bd_OB-fold"/>
</dbReference>
<organism evidence="3">
    <name type="scientific">Rhodococcus hoagii (strain 103S)</name>
    <name type="common">Rhodococcus equi</name>
    <dbReference type="NCBI Taxonomy" id="685727"/>
    <lineage>
        <taxon>Bacteria</taxon>
        <taxon>Bacillati</taxon>
        <taxon>Actinomycetota</taxon>
        <taxon>Actinomycetes</taxon>
        <taxon>Mycobacteriales</taxon>
        <taxon>Nocardiaceae</taxon>
        <taxon>Prescottella</taxon>
    </lineage>
</organism>
<evidence type="ECO:0000313" key="4">
    <source>
        <dbReference type="Proteomes" id="UP000006892"/>
    </source>
</evidence>
<dbReference type="EMBL" id="FN563149">
    <property type="protein sequence ID" value="CBH48562.1"/>
    <property type="molecule type" value="Genomic_DNA"/>
</dbReference>
<evidence type="ECO:0000259" key="1">
    <source>
        <dbReference type="Pfam" id="PF01796"/>
    </source>
</evidence>
<proteinExistence type="predicted"/>
<dbReference type="KEGG" id="req:REQ_25260"/>
<dbReference type="PANTHER" id="PTHR34075">
    <property type="entry name" value="BLR3430 PROTEIN"/>
    <property type="match status" value="1"/>
</dbReference>
<dbReference type="RefSeq" id="WP_005512885.1">
    <property type="nucleotide sequence ID" value="NC_014659.1"/>
</dbReference>
<evidence type="ECO:0008006" key="5">
    <source>
        <dbReference type="Google" id="ProtNLM"/>
    </source>
</evidence>
<dbReference type="SUPFAM" id="SSF50249">
    <property type="entry name" value="Nucleic acid-binding proteins"/>
    <property type="match status" value="1"/>
</dbReference>
<feature type="domain" description="ChsH2 rubredoxin-like zinc ribbon" evidence="2">
    <location>
        <begin position="17"/>
        <end position="51"/>
    </location>
</feature>
<dbReference type="InterPro" id="IPR022002">
    <property type="entry name" value="ChsH2_Znr"/>
</dbReference>
<reference evidence="3" key="1">
    <citation type="journal article" date="2010" name="PLoS Genet.">
        <title>The genome of a pathogenic rhodococcus: cooptive virulence underpinned by key gene acquisitions.</title>
        <authorList>
            <person name="Letek M."/>
            <person name="Gonzalez P."/>
            <person name="Macarthur I."/>
            <person name="Rodriguez H."/>
            <person name="Freeman T.C."/>
            <person name="Valero-Rello A."/>
            <person name="Blanco M."/>
            <person name="Buckley T."/>
            <person name="Cherevach I."/>
            <person name="Fahey R."/>
            <person name="Hapeshi A."/>
            <person name="Holdstock J."/>
            <person name="Leadon D."/>
            <person name="Navas J."/>
            <person name="Ocampo A."/>
            <person name="Quail M.A."/>
            <person name="Sanders M."/>
            <person name="Scortti M.M."/>
            <person name="Prescott J.F."/>
            <person name="Fogarty U."/>
            <person name="Meijer W.G."/>
            <person name="Parkhill J."/>
            <person name="Bentley S.D."/>
            <person name="Vazquez-Boland J.A."/>
        </authorList>
    </citation>
    <scope>NUCLEOTIDE SEQUENCE [LARGE SCALE GENOMIC DNA]</scope>
    <source>
        <strain evidence="3 4">103S</strain>
    </source>
</reference>
<feature type="domain" description="ChsH2 C-terminal OB-fold" evidence="1">
    <location>
        <begin position="54"/>
        <end position="122"/>
    </location>
</feature>
<dbReference type="AlphaFoldDB" id="A0A3S5Y7M1"/>
<gene>
    <name evidence="3" type="ordered locus">REQ_25260</name>
</gene>
<dbReference type="GeneID" id="57578208"/>
<dbReference type="InterPro" id="IPR052513">
    <property type="entry name" value="Thioester_dehydratase-like"/>
</dbReference>
<evidence type="ECO:0000313" key="3">
    <source>
        <dbReference type="EMBL" id="CBH48562.1"/>
    </source>
</evidence>
<dbReference type="InterPro" id="IPR002878">
    <property type="entry name" value="ChsH2_C"/>
</dbReference>
<dbReference type="Proteomes" id="UP001154400">
    <property type="component" value="Chromosome"/>
</dbReference>
<dbReference type="PANTHER" id="PTHR34075:SF5">
    <property type="entry name" value="BLR3430 PROTEIN"/>
    <property type="match status" value="1"/>
</dbReference>
<sequence length="150" mass="16137">MSDTATPAVEGWFTTGPEPALIGTKCRSCGTISFPRETTFCKNPACSGEEFDDVELSRFGKVWSYTDAQYKPPAPYIPTTDPYVPFALAAVELPEGLVVLGQVADGFGVADLKVGNPVELVVETLYTDESGDRSIWRWKPLAAAENGAQA</sequence>
<accession>A0A3S5Y7M1</accession>
<protein>
    <recommendedName>
        <fullName evidence="5">Benzoylsuccinyl-CoA thiolase</fullName>
    </recommendedName>
</protein>
<name>A0A3S5Y7M1_RHOH1</name>
<evidence type="ECO:0000259" key="2">
    <source>
        <dbReference type="Pfam" id="PF12172"/>
    </source>
</evidence>
<dbReference type="Pfam" id="PF01796">
    <property type="entry name" value="OB_ChsH2_C"/>
    <property type="match status" value="1"/>
</dbReference>
<dbReference type="Pfam" id="PF12172">
    <property type="entry name" value="zf-ChsH2"/>
    <property type="match status" value="1"/>
</dbReference>